<organism evidence="1 2">
    <name type="scientific">Trichonephila inaurata madagascariensis</name>
    <dbReference type="NCBI Taxonomy" id="2747483"/>
    <lineage>
        <taxon>Eukaryota</taxon>
        <taxon>Metazoa</taxon>
        <taxon>Ecdysozoa</taxon>
        <taxon>Arthropoda</taxon>
        <taxon>Chelicerata</taxon>
        <taxon>Arachnida</taxon>
        <taxon>Araneae</taxon>
        <taxon>Araneomorphae</taxon>
        <taxon>Entelegynae</taxon>
        <taxon>Araneoidea</taxon>
        <taxon>Nephilidae</taxon>
        <taxon>Trichonephila</taxon>
        <taxon>Trichonephila inaurata</taxon>
    </lineage>
</organism>
<comment type="caution">
    <text evidence="1">The sequence shown here is derived from an EMBL/GenBank/DDBJ whole genome shotgun (WGS) entry which is preliminary data.</text>
</comment>
<name>A0A8X6MJJ8_9ARAC</name>
<accession>A0A8X6MJJ8</accession>
<dbReference type="OrthoDB" id="6420373at2759"/>
<reference evidence="1" key="1">
    <citation type="submission" date="2020-08" db="EMBL/GenBank/DDBJ databases">
        <title>Multicomponent nature underlies the extraordinary mechanical properties of spider dragline silk.</title>
        <authorList>
            <person name="Kono N."/>
            <person name="Nakamura H."/>
            <person name="Mori M."/>
            <person name="Yoshida Y."/>
            <person name="Ohtoshi R."/>
            <person name="Malay A.D."/>
            <person name="Moran D.A.P."/>
            <person name="Tomita M."/>
            <person name="Numata K."/>
            <person name="Arakawa K."/>
        </authorList>
    </citation>
    <scope>NUCLEOTIDE SEQUENCE</scope>
</reference>
<dbReference type="Gene3D" id="1.10.10.1450">
    <property type="match status" value="1"/>
</dbReference>
<evidence type="ECO:0008006" key="3">
    <source>
        <dbReference type="Google" id="ProtNLM"/>
    </source>
</evidence>
<dbReference type="AlphaFoldDB" id="A0A8X6MJJ8"/>
<gene>
    <name evidence="1" type="ORF">TNIN_452471</name>
</gene>
<dbReference type="Proteomes" id="UP000886998">
    <property type="component" value="Unassembled WGS sequence"/>
</dbReference>
<dbReference type="EMBL" id="BMAV01027282">
    <property type="protein sequence ID" value="GFS57809.1"/>
    <property type="molecule type" value="Genomic_DNA"/>
</dbReference>
<proteinExistence type="predicted"/>
<keyword evidence="2" id="KW-1185">Reference proteome</keyword>
<evidence type="ECO:0000313" key="1">
    <source>
        <dbReference type="EMBL" id="GFS57809.1"/>
    </source>
</evidence>
<sequence length="114" mass="12926">MRLAILQATCQCCTVGLDREHVSVPSHSSLRVSTPSVSNVIFVTAISEVVVWMCVTQSRTENFEQSCAIKFCVKLRESASVTFEKLRQAYGIHSLSRDQVFLWNKLFLEGRKTR</sequence>
<protein>
    <recommendedName>
        <fullName evidence="3">Transposase</fullName>
    </recommendedName>
</protein>
<evidence type="ECO:0000313" key="2">
    <source>
        <dbReference type="Proteomes" id="UP000886998"/>
    </source>
</evidence>